<dbReference type="Pfam" id="PF13450">
    <property type="entry name" value="NAD_binding_8"/>
    <property type="match status" value="1"/>
</dbReference>
<accession>A0A6M9PMN6</accession>
<dbReference type="GO" id="GO:0050660">
    <property type="term" value="F:flavin adenine dinucleotide binding"/>
    <property type="evidence" value="ECO:0007669"/>
    <property type="project" value="TreeGrafter"/>
</dbReference>
<reference evidence="1 2" key="1">
    <citation type="submission" date="2018-04" db="EMBL/GenBank/DDBJ databases">
        <title>Polynucleobacter sp. UH21B genome.</title>
        <authorList>
            <person name="Hahn M.W."/>
        </authorList>
    </citation>
    <scope>NUCLEOTIDE SEQUENCE [LARGE SCALE GENOMIC DNA]</scope>
    <source>
        <strain evidence="1 2">MWH-UH21B</strain>
    </source>
</reference>
<evidence type="ECO:0000313" key="1">
    <source>
        <dbReference type="EMBL" id="QKM64060.1"/>
    </source>
</evidence>
<dbReference type="InterPro" id="IPR036188">
    <property type="entry name" value="FAD/NAD-bd_sf"/>
</dbReference>
<dbReference type="AlphaFoldDB" id="A0A6M9PMN6"/>
<dbReference type="EMBL" id="CP028942">
    <property type="protein sequence ID" value="QKM64060.1"/>
    <property type="molecule type" value="Genomic_DNA"/>
</dbReference>
<evidence type="ECO:0000313" key="2">
    <source>
        <dbReference type="Proteomes" id="UP000503312"/>
    </source>
</evidence>
<dbReference type="PANTHER" id="PTHR21197:SF0">
    <property type="entry name" value="UDP-GALACTOPYRANOSE MUTASE"/>
    <property type="match status" value="1"/>
</dbReference>
<dbReference type="Proteomes" id="UP000503312">
    <property type="component" value="Chromosome"/>
</dbReference>
<dbReference type="GO" id="GO:0008767">
    <property type="term" value="F:UDP-galactopyranose mutase activity"/>
    <property type="evidence" value="ECO:0007669"/>
    <property type="project" value="TreeGrafter"/>
</dbReference>
<dbReference type="PANTHER" id="PTHR21197">
    <property type="entry name" value="UDP-GALACTOPYRANOSE MUTASE"/>
    <property type="match status" value="1"/>
</dbReference>
<dbReference type="KEGG" id="ptrp:DCO17_01735"/>
<dbReference type="GO" id="GO:0005829">
    <property type="term" value="C:cytosol"/>
    <property type="evidence" value="ECO:0007669"/>
    <property type="project" value="TreeGrafter"/>
</dbReference>
<organism evidence="1 2">
    <name type="scientific">Polynucleobacter tropicus</name>
    <dbReference type="NCBI Taxonomy" id="1743174"/>
    <lineage>
        <taxon>Bacteria</taxon>
        <taxon>Pseudomonadati</taxon>
        <taxon>Pseudomonadota</taxon>
        <taxon>Betaproteobacteria</taxon>
        <taxon>Burkholderiales</taxon>
        <taxon>Burkholderiaceae</taxon>
        <taxon>Polynucleobacter</taxon>
    </lineage>
</organism>
<name>A0A6M9PMN6_9BURK</name>
<sequence length="406" mass="46467">MIFKKHHKVKFLILGAGPSGLSLAHALLSLGHNTSDIVLLEKEMVPGGLCRSEIIDNAPLDIGGGHFLEANNKKALNFLFKFMPEDEWQLFDRISKIQIHGMEIDHPLEANLWQLPRHLQIGYLESIAQAGCVVNKPHPHSFSEWVIWKFGVDIANQYLLPYNRKIFSMDLSQLGTYWLHKLPNVSFKDTLLSCLESRPTGQLSAHGRFFYPKKYGYGEVWRRMGGQLGDMLHLNCPIKTIDPVKRVVNNKWSASYIINTIPWTLWTSYCNMPLEIQKLIYQLKNVSINVDYVPQTLQNKSHWIYNPDESIAHHRLLLRSNFTNSGRGYWTETNSNRSHPTTGQRFTNEFAYPVNTLDKPKAIRGILEWASNHQIIGLGRWGKWEHMNSDVAVSEALDLASKLSGL</sequence>
<dbReference type="RefSeq" id="WP_173955104.1">
    <property type="nucleotide sequence ID" value="NZ_CP028942.1"/>
</dbReference>
<dbReference type="Gene3D" id="3.50.50.60">
    <property type="entry name" value="FAD/NAD(P)-binding domain"/>
    <property type="match status" value="1"/>
</dbReference>
<protein>
    <submittedName>
        <fullName evidence="1">Amine oxidoreductase</fullName>
    </submittedName>
</protein>
<dbReference type="SUPFAM" id="SSF51971">
    <property type="entry name" value="Nucleotide-binding domain"/>
    <property type="match status" value="1"/>
</dbReference>
<proteinExistence type="predicted"/>
<dbReference type="PRINTS" id="PR00419">
    <property type="entry name" value="ADXRDTASE"/>
</dbReference>
<gene>
    <name evidence="1" type="ORF">DCO17_01735</name>
</gene>
<keyword evidence="2" id="KW-1185">Reference proteome</keyword>